<gene>
    <name evidence="1" type="ORF">Agabi119p4_5649</name>
</gene>
<proteinExistence type="predicted"/>
<dbReference type="AlphaFoldDB" id="A0A8H7F252"/>
<sequence>MNVLATEVFLWSQCRSCFVGTLARRINFEPTIDDTDTFLELLSAAHTQLEAVTHHCSKTSNPLMGAPLRRIQAGINHFDVNPLSWKFVRRGAAADEWRYADAQWVTALKATRGGEEGWRTTGT</sequence>
<evidence type="ECO:0000313" key="2">
    <source>
        <dbReference type="Proteomes" id="UP000629468"/>
    </source>
</evidence>
<comment type="caution">
    <text evidence="1">The sequence shown here is derived from an EMBL/GenBank/DDBJ whole genome shotgun (WGS) entry which is preliminary data.</text>
</comment>
<reference evidence="1 2" key="1">
    <citation type="journal article" name="Sci. Rep.">
        <title>Telomere-to-telomere assembled and centromere annotated genomes of the two main subspecies of the button mushroom Agaricus bisporus reveal especially polymorphic chromosome ends.</title>
        <authorList>
            <person name="Sonnenberg A.S.M."/>
            <person name="Sedaghat-Telgerd N."/>
            <person name="Lavrijssen B."/>
            <person name="Ohm R.A."/>
            <person name="Hendrickx P.M."/>
            <person name="Scholtmeijer K."/>
            <person name="Baars J.J.P."/>
            <person name="van Peer A."/>
        </authorList>
    </citation>
    <scope>NUCLEOTIDE SEQUENCE [LARGE SCALE GENOMIC DNA]</scope>
    <source>
        <strain evidence="1 2">H119_p4</strain>
    </source>
</reference>
<name>A0A8H7F252_AGABI</name>
<accession>A0A8H7F252</accession>
<dbReference type="Proteomes" id="UP000629468">
    <property type="component" value="Unassembled WGS sequence"/>
</dbReference>
<organism evidence="1 2">
    <name type="scientific">Agaricus bisporus var. burnettii</name>
    <dbReference type="NCBI Taxonomy" id="192524"/>
    <lineage>
        <taxon>Eukaryota</taxon>
        <taxon>Fungi</taxon>
        <taxon>Dikarya</taxon>
        <taxon>Basidiomycota</taxon>
        <taxon>Agaricomycotina</taxon>
        <taxon>Agaricomycetes</taxon>
        <taxon>Agaricomycetidae</taxon>
        <taxon>Agaricales</taxon>
        <taxon>Agaricineae</taxon>
        <taxon>Agaricaceae</taxon>
        <taxon>Agaricus</taxon>
    </lineage>
</organism>
<protein>
    <submittedName>
        <fullName evidence="1">Uncharacterized protein</fullName>
    </submittedName>
</protein>
<evidence type="ECO:0000313" key="1">
    <source>
        <dbReference type="EMBL" id="KAF7773482.1"/>
    </source>
</evidence>
<dbReference type="EMBL" id="JABXXO010000007">
    <property type="protein sequence ID" value="KAF7773482.1"/>
    <property type="molecule type" value="Genomic_DNA"/>
</dbReference>